<dbReference type="GO" id="GO:0004022">
    <property type="term" value="F:alcohol dehydrogenase (NAD+) activity"/>
    <property type="evidence" value="ECO:0007669"/>
    <property type="project" value="UniProtKB-EC"/>
</dbReference>
<dbReference type="SUPFAM" id="SSF50129">
    <property type="entry name" value="GroES-like"/>
    <property type="match status" value="1"/>
</dbReference>
<comment type="caution">
    <text evidence="1">The sequence shown here is derived from an EMBL/GenBank/DDBJ whole genome shotgun (WGS) entry which is preliminary data.</text>
</comment>
<name>A0A090WWH3_9FLAO</name>
<dbReference type="RefSeq" id="WP_227806066.1">
    <property type="nucleotide sequence ID" value="NZ_BBNU01000011.1"/>
</dbReference>
<protein>
    <submittedName>
        <fullName evidence="1">Alcohol dehydrogenase</fullName>
        <ecNumber evidence="1">1.1.1.1</ecNumber>
    </submittedName>
</protein>
<dbReference type="AlphaFoldDB" id="A0A090WWH3"/>
<accession>A0A090WWH3</accession>
<sequence length="58" mass="6045">MPITSKAAIAKGDGTFVIDTVTVADPKPDEVIVKIKAAGLCHTDHDSLNWGKPIVMGA</sequence>
<dbReference type="Gene3D" id="3.90.180.10">
    <property type="entry name" value="Medium-chain alcohol dehydrogenases, catalytic domain"/>
    <property type="match status" value="1"/>
</dbReference>
<dbReference type="EC" id="1.1.1.1" evidence="1"/>
<reference evidence="1 2" key="1">
    <citation type="journal article" date="2014" name="Genome Announc.">
        <title>Draft Genome Sequences of Marine Flavobacterium Algibacter lectus Strains SS8 and NR4.</title>
        <authorList>
            <person name="Takatani N."/>
            <person name="Nakanishi M."/>
            <person name="Meirelles P."/>
            <person name="Mino S."/>
            <person name="Suda W."/>
            <person name="Oshima K."/>
            <person name="Hattori M."/>
            <person name="Ohkuma M."/>
            <person name="Hosokawa M."/>
            <person name="Miyashita K."/>
            <person name="Thompson F.L."/>
            <person name="Niwa A."/>
            <person name="Sawabe T."/>
            <person name="Sawabe T."/>
        </authorList>
    </citation>
    <scope>NUCLEOTIDE SEQUENCE [LARGE SCALE GENOMIC DNA]</scope>
    <source>
        <strain evidence="2">JCM19274</strain>
    </source>
</reference>
<organism evidence="1 2">
    <name type="scientific">Algibacter lectus</name>
    <dbReference type="NCBI Taxonomy" id="221126"/>
    <lineage>
        <taxon>Bacteria</taxon>
        <taxon>Pseudomonadati</taxon>
        <taxon>Bacteroidota</taxon>
        <taxon>Flavobacteriia</taxon>
        <taxon>Flavobacteriales</taxon>
        <taxon>Flavobacteriaceae</taxon>
        <taxon>Algibacter</taxon>
    </lineage>
</organism>
<keyword evidence="1" id="KW-0560">Oxidoreductase</keyword>
<evidence type="ECO:0000313" key="2">
    <source>
        <dbReference type="Proteomes" id="UP000029643"/>
    </source>
</evidence>
<gene>
    <name evidence="1" type="ORF">JCM19274_1214</name>
</gene>
<evidence type="ECO:0000313" key="1">
    <source>
        <dbReference type="EMBL" id="GAL80588.1"/>
    </source>
</evidence>
<dbReference type="InterPro" id="IPR011032">
    <property type="entry name" value="GroES-like_sf"/>
</dbReference>
<proteinExistence type="predicted"/>
<dbReference type="EMBL" id="BBNU01000011">
    <property type="protein sequence ID" value="GAL80588.1"/>
    <property type="molecule type" value="Genomic_DNA"/>
</dbReference>
<dbReference type="Proteomes" id="UP000029643">
    <property type="component" value="Unassembled WGS sequence"/>
</dbReference>